<sequence>MAAAQDKSRIPNKLETAQNSYGYSKASALEKQRKNQKGWLSSAYKYNSPQSPTVRSYASISDGGGIKIRSYGWGKSGNLNRVNPRAQSHPIQGHHDSGPELGFHTRDRRKEAPVQSPNLARGHLKESLNLGGRCCTEKYALTRQTTIALHVAL</sequence>
<feature type="region of interest" description="Disordered" evidence="1">
    <location>
        <begin position="79"/>
        <end position="119"/>
    </location>
</feature>
<dbReference type="Proteomes" id="UP000030645">
    <property type="component" value="Unassembled WGS sequence"/>
</dbReference>
<keyword evidence="3" id="KW-1185">Reference proteome</keyword>
<gene>
    <name evidence="2" type="ORF">L484_021626</name>
</gene>
<name>W9S5Z1_9ROSA</name>
<evidence type="ECO:0000313" key="3">
    <source>
        <dbReference type="Proteomes" id="UP000030645"/>
    </source>
</evidence>
<feature type="compositionally biased region" description="Polar residues" evidence="1">
    <location>
        <begin position="79"/>
        <end position="90"/>
    </location>
</feature>
<feature type="region of interest" description="Disordered" evidence="1">
    <location>
        <begin position="1"/>
        <end position="37"/>
    </location>
</feature>
<dbReference type="EMBL" id="KE345804">
    <property type="protein sequence ID" value="EXC16969.1"/>
    <property type="molecule type" value="Genomic_DNA"/>
</dbReference>
<dbReference type="AlphaFoldDB" id="W9S5Z1"/>
<evidence type="ECO:0000313" key="2">
    <source>
        <dbReference type="EMBL" id="EXC16969.1"/>
    </source>
</evidence>
<reference evidence="3" key="1">
    <citation type="submission" date="2013-01" db="EMBL/GenBank/DDBJ databases">
        <title>Draft Genome Sequence of a Mulberry Tree, Morus notabilis C.K. Schneid.</title>
        <authorList>
            <person name="He N."/>
            <person name="Zhao S."/>
        </authorList>
    </citation>
    <scope>NUCLEOTIDE SEQUENCE</scope>
</reference>
<accession>W9S5Z1</accession>
<proteinExistence type="predicted"/>
<feature type="compositionally biased region" description="Basic and acidic residues" evidence="1">
    <location>
        <begin position="93"/>
        <end position="112"/>
    </location>
</feature>
<organism evidence="2 3">
    <name type="scientific">Morus notabilis</name>
    <dbReference type="NCBI Taxonomy" id="981085"/>
    <lineage>
        <taxon>Eukaryota</taxon>
        <taxon>Viridiplantae</taxon>
        <taxon>Streptophyta</taxon>
        <taxon>Embryophyta</taxon>
        <taxon>Tracheophyta</taxon>
        <taxon>Spermatophyta</taxon>
        <taxon>Magnoliopsida</taxon>
        <taxon>eudicotyledons</taxon>
        <taxon>Gunneridae</taxon>
        <taxon>Pentapetalae</taxon>
        <taxon>rosids</taxon>
        <taxon>fabids</taxon>
        <taxon>Rosales</taxon>
        <taxon>Moraceae</taxon>
        <taxon>Moreae</taxon>
        <taxon>Morus</taxon>
    </lineage>
</organism>
<protein>
    <submittedName>
        <fullName evidence="2">Uncharacterized protein</fullName>
    </submittedName>
</protein>
<evidence type="ECO:0000256" key="1">
    <source>
        <dbReference type="SAM" id="MobiDB-lite"/>
    </source>
</evidence>